<accession>A0A5B6WBZ8</accession>
<sequence length="300" mass="34575">MTAYFLGKRREGQCLGQIVNFEKSTVFFSSNTGSEDKRIVSRMLGVRCSNDPERYLGLPNMVGKRKNEAFQNLKDRFKHKIDNWSTRLLSQEGKEKGPNQRGIHWCLWKELCVSKEKWGLGFRKLDQYNIALLAKQGWRLFNYSNSLLAQVLKAKYYPNSDFLHAQLGNVPSLTWRSVWAAKGLLAIGLCWRVGKGDQISVWEDNWILGGSILSSTNTDTNTEIKLVADLIEANTRRWNRELIENTFPEHTAQKILQIPLAEEVHEDFQVWRGEHTGEFTVRSAYQLLQEATLNPNELLL</sequence>
<dbReference type="Proteomes" id="UP000325315">
    <property type="component" value="Unassembled WGS sequence"/>
</dbReference>
<dbReference type="PANTHER" id="PTHR33116">
    <property type="entry name" value="REVERSE TRANSCRIPTASE ZINC-BINDING DOMAIN-CONTAINING PROTEIN-RELATED-RELATED"/>
    <property type="match status" value="1"/>
</dbReference>
<dbReference type="GO" id="GO:0003964">
    <property type="term" value="F:RNA-directed DNA polymerase activity"/>
    <property type="evidence" value="ECO:0007669"/>
    <property type="project" value="UniProtKB-KW"/>
</dbReference>
<protein>
    <submittedName>
        <fullName evidence="1">Reverse transcriptase</fullName>
    </submittedName>
</protein>
<comment type="caution">
    <text evidence="1">The sequence shown here is derived from an EMBL/GenBank/DDBJ whole genome shotgun (WGS) entry which is preliminary data.</text>
</comment>
<dbReference type="PANTHER" id="PTHR33116:SF86">
    <property type="entry name" value="REVERSE TRANSCRIPTASE DOMAIN-CONTAINING PROTEIN"/>
    <property type="match status" value="1"/>
</dbReference>
<keyword evidence="1" id="KW-0695">RNA-directed DNA polymerase</keyword>
<reference evidence="2" key="1">
    <citation type="journal article" date="2019" name="Plant Biotechnol. J.">
        <title>Genome sequencing of the Australian wild diploid species Gossypium australe highlights disease resistance and delayed gland morphogenesis.</title>
        <authorList>
            <person name="Cai Y."/>
            <person name="Cai X."/>
            <person name="Wang Q."/>
            <person name="Wang P."/>
            <person name="Zhang Y."/>
            <person name="Cai C."/>
            <person name="Xu Y."/>
            <person name="Wang K."/>
            <person name="Zhou Z."/>
            <person name="Wang C."/>
            <person name="Geng S."/>
            <person name="Li B."/>
            <person name="Dong Q."/>
            <person name="Hou Y."/>
            <person name="Wang H."/>
            <person name="Ai P."/>
            <person name="Liu Z."/>
            <person name="Yi F."/>
            <person name="Sun M."/>
            <person name="An G."/>
            <person name="Cheng J."/>
            <person name="Zhang Y."/>
            <person name="Shi Q."/>
            <person name="Xie Y."/>
            <person name="Shi X."/>
            <person name="Chang Y."/>
            <person name="Huang F."/>
            <person name="Chen Y."/>
            <person name="Hong S."/>
            <person name="Mi L."/>
            <person name="Sun Q."/>
            <person name="Zhang L."/>
            <person name="Zhou B."/>
            <person name="Peng R."/>
            <person name="Zhang X."/>
            <person name="Liu F."/>
        </authorList>
    </citation>
    <scope>NUCLEOTIDE SEQUENCE [LARGE SCALE GENOMIC DNA]</scope>
    <source>
        <strain evidence="2">cv. PA1801</strain>
    </source>
</reference>
<evidence type="ECO:0000313" key="1">
    <source>
        <dbReference type="EMBL" id="KAA3479130.1"/>
    </source>
</evidence>
<evidence type="ECO:0000313" key="2">
    <source>
        <dbReference type="Proteomes" id="UP000325315"/>
    </source>
</evidence>
<keyword evidence="1" id="KW-0808">Transferase</keyword>
<keyword evidence="1" id="KW-0548">Nucleotidyltransferase</keyword>
<dbReference type="AlphaFoldDB" id="A0A5B6WBZ8"/>
<gene>
    <name evidence="1" type="ORF">EPI10_019673</name>
</gene>
<keyword evidence="2" id="KW-1185">Reference proteome</keyword>
<organism evidence="1 2">
    <name type="scientific">Gossypium australe</name>
    <dbReference type="NCBI Taxonomy" id="47621"/>
    <lineage>
        <taxon>Eukaryota</taxon>
        <taxon>Viridiplantae</taxon>
        <taxon>Streptophyta</taxon>
        <taxon>Embryophyta</taxon>
        <taxon>Tracheophyta</taxon>
        <taxon>Spermatophyta</taxon>
        <taxon>Magnoliopsida</taxon>
        <taxon>eudicotyledons</taxon>
        <taxon>Gunneridae</taxon>
        <taxon>Pentapetalae</taxon>
        <taxon>rosids</taxon>
        <taxon>malvids</taxon>
        <taxon>Malvales</taxon>
        <taxon>Malvaceae</taxon>
        <taxon>Malvoideae</taxon>
        <taxon>Gossypium</taxon>
    </lineage>
</organism>
<proteinExistence type="predicted"/>
<dbReference type="OrthoDB" id="693541at2759"/>
<dbReference type="EMBL" id="SMMG02000003">
    <property type="protein sequence ID" value="KAA3479130.1"/>
    <property type="molecule type" value="Genomic_DNA"/>
</dbReference>
<name>A0A5B6WBZ8_9ROSI</name>